<proteinExistence type="predicted"/>
<keyword evidence="2" id="KW-1185">Reference proteome</keyword>
<sequence>MTDLRPGQQRIMKLFSGSNHDVVFIPHDVFDLRICNALVERGMLSPFEHEEGSGYELTDAGRQALAEEQSDG</sequence>
<reference evidence="1 2" key="1">
    <citation type="submission" date="2020-11" db="EMBL/GenBank/DDBJ databases">
        <title>genome sequence of strain KACC 18849.</title>
        <authorList>
            <person name="Gao J."/>
            <person name="Zhang X."/>
        </authorList>
    </citation>
    <scope>NUCLEOTIDE SEQUENCE [LARGE SCALE GENOMIC DNA]</scope>
    <source>
        <strain evidence="1 2">KACC 18849</strain>
    </source>
</reference>
<comment type="caution">
    <text evidence="1">The sequence shown here is derived from an EMBL/GenBank/DDBJ whole genome shotgun (WGS) entry which is preliminary data.</text>
</comment>
<accession>A0ABS0SSK5</accession>
<dbReference type="RefSeq" id="WP_198574282.1">
    <property type="nucleotide sequence ID" value="NZ_JADWOX010000001.1"/>
</dbReference>
<dbReference type="EMBL" id="JADWOX010000001">
    <property type="protein sequence ID" value="MBI1682326.1"/>
    <property type="molecule type" value="Genomic_DNA"/>
</dbReference>
<gene>
    <name evidence="1" type="ORF">I4Q42_01445</name>
</gene>
<name>A0ABS0SSK5_9CAUL</name>
<organism evidence="1 2">
    <name type="scientific">Caulobacter hibisci</name>
    <dbReference type="NCBI Taxonomy" id="2035993"/>
    <lineage>
        <taxon>Bacteria</taxon>
        <taxon>Pseudomonadati</taxon>
        <taxon>Pseudomonadota</taxon>
        <taxon>Alphaproteobacteria</taxon>
        <taxon>Caulobacterales</taxon>
        <taxon>Caulobacteraceae</taxon>
        <taxon>Caulobacter</taxon>
    </lineage>
</organism>
<protein>
    <submittedName>
        <fullName evidence="1">Uncharacterized protein</fullName>
    </submittedName>
</protein>
<evidence type="ECO:0000313" key="1">
    <source>
        <dbReference type="EMBL" id="MBI1682326.1"/>
    </source>
</evidence>
<dbReference type="Proteomes" id="UP000639859">
    <property type="component" value="Unassembled WGS sequence"/>
</dbReference>
<evidence type="ECO:0000313" key="2">
    <source>
        <dbReference type="Proteomes" id="UP000639859"/>
    </source>
</evidence>